<dbReference type="PROSITE" id="PS50801">
    <property type="entry name" value="STAS"/>
    <property type="match status" value="1"/>
</dbReference>
<comment type="subcellular location">
    <subcellularLocation>
        <location evidence="1">Membrane</location>
        <topology evidence="1">Multi-pass membrane protein</topology>
    </subcellularLocation>
</comment>
<evidence type="ECO:0000256" key="5">
    <source>
        <dbReference type="SAM" id="Phobius"/>
    </source>
</evidence>
<dbReference type="Proteomes" id="UP001159405">
    <property type="component" value="Unassembled WGS sequence"/>
</dbReference>
<sequence>MSCSALQEKWSELCEPKMAQAYIRKRFPIVTWLPEYSLRTLQCDLIAGLTVGLMVVPQGLAYAQLAGLPPQYGLYSAFMGCFLYCVFGTSRDVTLGPTAIMSLMVSAYGKPEVPQYTIALTLFSGIILLGMGVLRLGFVVNFISIPIVSGFTSSAAIIIAFSQLKDLLGLENIPRLFAKNVYYTFKNIGQTKKYDITLGIICILFLVALRKIGKLQWTTRKDVSDSKRTRAAKKTIWLISIGRNVLIILIAAVVSSVFYNHGHTDIFTLPAYIEPGLPPFQVPALSFEVDNATLSASEVLKDLGPGLVVVPLIGFLESIAIAKAFARKNRYSVDASQELIALGIANCVSSFVSSYPVTGSFSRTAVNAQSGVATPAGGIFTGAIVLLALGVLTPSFKYIPKASLAALIMSSVVTMIEYHILPNIWKVRRIDLVPLIITFFGCFYDIEVGILSGIGVALCILLYRTIWPAVTVISQGDFILLKINGNLNYPGVEHVVSEIQAASDTDPPPPGIVIDFSVVTSIDFTVAQALITVLEEMDAKRVPLFFSGVCDAVADVMIKSGIEPGIINQGTQSVIDTISSLEIVSAK</sequence>
<feature type="transmembrane region" description="Helical" evidence="5">
    <location>
        <begin position="433"/>
        <end position="463"/>
    </location>
</feature>
<keyword evidence="4 5" id="KW-0472">Membrane</keyword>
<feature type="transmembrane region" description="Helical" evidence="5">
    <location>
        <begin position="234"/>
        <end position="259"/>
    </location>
</feature>
<dbReference type="CDD" id="cd07042">
    <property type="entry name" value="STAS_SulP_like_sulfate_transporter"/>
    <property type="match status" value="1"/>
</dbReference>
<evidence type="ECO:0000313" key="7">
    <source>
        <dbReference type="EMBL" id="CAH3162088.1"/>
    </source>
</evidence>
<dbReference type="InterPro" id="IPR002645">
    <property type="entry name" value="STAS_dom"/>
</dbReference>
<keyword evidence="3 5" id="KW-1133">Transmembrane helix</keyword>
<keyword evidence="8" id="KW-1185">Reference proteome</keyword>
<organism evidence="7 8">
    <name type="scientific">Porites lobata</name>
    <dbReference type="NCBI Taxonomy" id="104759"/>
    <lineage>
        <taxon>Eukaryota</taxon>
        <taxon>Metazoa</taxon>
        <taxon>Cnidaria</taxon>
        <taxon>Anthozoa</taxon>
        <taxon>Hexacorallia</taxon>
        <taxon>Scleractinia</taxon>
        <taxon>Fungiina</taxon>
        <taxon>Poritidae</taxon>
        <taxon>Porites</taxon>
    </lineage>
</organism>
<feature type="domain" description="STAS" evidence="6">
    <location>
        <begin position="468"/>
        <end position="587"/>
    </location>
</feature>
<evidence type="ECO:0000256" key="2">
    <source>
        <dbReference type="ARBA" id="ARBA00022692"/>
    </source>
</evidence>
<proteinExistence type="predicted"/>
<dbReference type="Gene3D" id="3.30.750.24">
    <property type="entry name" value="STAS domain"/>
    <property type="match status" value="1"/>
</dbReference>
<feature type="transmembrane region" description="Helical" evidence="5">
    <location>
        <begin position="404"/>
        <end position="421"/>
    </location>
</feature>
<dbReference type="Pfam" id="PF00916">
    <property type="entry name" value="Sulfate_transp"/>
    <property type="match status" value="1"/>
</dbReference>
<evidence type="ECO:0000256" key="1">
    <source>
        <dbReference type="ARBA" id="ARBA00004141"/>
    </source>
</evidence>
<feature type="transmembrane region" description="Helical" evidence="5">
    <location>
        <begin position="45"/>
        <end position="65"/>
    </location>
</feature>
<gene>
    <name evidence="7" type="ORF">PLOB_00005152</name>
</gene>
<keyword evidence="2 5" id="KW-0812">Transmembrane</keyword>
<feature type="transmembrane region" description="Helical" evidence="5">
    <location>
        <begin position="72"/>
        <end position="93"/>
    </location>
</feature>
<protein>
    <recommendedName>
        <fullName evidence="6">STAS domain-containing protein</fullName>
    </recommendedName>
</protein>
<accession>A0ABN8QCW0</accession>
<feature type="transmembrane region" description="Helical" evidence="5">
    <location>
        <begin position="113"/>
        <end position="131"/>
    </location>
</feature>
<dbReference type="InterPro" id="IPR036513">
    <property type="entry name" value="STAS_dom_sf"/>
</dbReference>
<feature type="transmembrane region" description="Helical" evidence="5">
    <location>
        <begin position="138"/>
        <end position="161"/>
    </location>
</feature>
<comment type="caution">
    <text evidence="7">The sequence shown here is derived from an EMBL/GenBank/DDBJ whole genome shotgun (WGS) entry which is preliminary data.</text>
</comment>
<dbReference type="EMBL" id="CALNXK010000122">
    <property type="protein sequence ID" value="CAH3162088.1"/>
    <property type="molecule type" value="Genomic_DNA"/>
</dbReference>
<dbReference type="InterPro" id="IPR018045">
    <property type="entry name" value="S04_transporter_CS"/>
</dbReference>
<feature type="transmembrane region" description="Helical" evidence="5">
    <location>
        <begin position="338"/>
        <end position="357"/>
    </location>
</feature>
<feature type="transmembrane region" description="Helical" evidence="5">
    <location>
        <begin position="303"/>
        <end position="326"/>
    </location>
</feature>
<dbReference type="Pfam" id="PF01740">
    <property type="entry name" value="STAS"/>
    <property type="match status" value="1"/>
</dbReference>
<feature type="transmembrane region" description="Helical" evidence="5">
    <location>
        <begin position="196"/>
        <end position="213"/>
    </location>
</feature>
<dbReference type="SUPFAM" id="SSF52091">
    <property type="entry name" value="SpoIIaa-like"/>
    <property type="match status" value="1"/>
</dbReference>
<feature type="transmembrane region" description="Helical" evidence="5">
    <location>
        <begin position="372"/>
        <end position="392"/>
    </location>
</feature>
<evidence type="ECO:0000256" key="4">
    <source>
        <dbReference type="ARBA" id="ARBA00023136"/>
    </source>
</evidence>
<name>A0ABN8QCW0_9CNID</name>
<reference evidence="7 8" key="1">
    <citation type="submission" date="2022-05" db="EMBL/GenBank/DDBJ databases">
        <authorList>
            <consortium name="Genoscope - CEA"/>
            <person name="William W."/>
        </authorList>
    </citation>
    <scope>NUCLEOTIDE SEQUENCE [LARGE SCALE GENOMIC DNA]</scope>
</reference>
<dbReference type="InterPro" id="IPR011547">
    <property type="entry name" value="SLC26A/SulP_dom"/>
</dbReference>
<evidence type="ECO:0000259" key="6">
    <source>
        <dbReference type="PROSITE" id="PS50801"/>
    </source>
</evidence>
<dbReference type="InterPro" id="IPR001902">
    <property type="entry name" value="SLC26A/SulP_fam"/>
</dbReference>
<dbReference type="PANTHER" id="PTHR11814">
    <property type="entry name" value="SULFATE TRANSPORTER"/>
    <property type="match status" value="1"/>
</dbReference>
<evidence type="ECO:0000313" key="8">
    <source>
        <dbReference type="Proteomes" id="UP001159405"/>
    </source>
</evidence>
<dbReference type="PROSITE" id="PS01130">
    <property type="entry name" value="SLC26A"/>
    <property type="match status" value="1"/>
</dbReference>
<evidence type="ECO:0000256" key="3">
    <source>
        <dbReference type="ARBA" id="ARBA00022989"/>
    </source>
</evidence>